<dbReference type="Gene3D" id="3.90.1170.50">
    <property type="entry name" value="Aldehyde oxidase/xanthine dehydrogenase, a/b hammerhead"/>
    <property type="match status" value="1"/>
</dbReference>
<name>A0A7X4HAQ6_9BURK</name>
<keyword evidence="3" id="KW-1185">Reference proteome</keyword>
<dbReference type="Pfam" id="PF02738">
    <property type="entry name" value="MoCoBD_1"/>
    <property type="match status" value="1"/>
</dbReference>
<dbReference type="RefSeq" id="WP_161071205.1">
    <property type="nucleotide sequence ID" value="NZ_WWCU01000004.1"/>
</dbReference>
<comment type="caution">
    <text evidence="2">The sequence shown here is derived from an EMBL/GenBank/DDBJ whole genome shotgun (WGS) entry which is preliminary data.</text>
</comment>
<dbReference type="InterPro" id="IPR046867">
    <property type="entry name" value="AldOxase/xan_DH_MoCoBD2"/>
</dbReference>
<dbReference type="Proteomes" id="UP000450676">
    <property type="component" value="Unassembled WGS sequence"/>
</dbReference>
<dbReference type="PROSITE" id="PS51318">
    <property type="entry name" value="TAT"/>
    <property type="match status" value="1"/>
</dbReference>
<dbReference type="InterPro" id="IPR006311">
    <property type="entry name" value="TAT_signal"/>
</dbReference>
<evidence type="ECO:0000259" key="1">
    <source>
        <dbReference type="SMART" id="SM01008"/>
    </source>
</evidence>
<feature type="domain" description="Aldehyde oxidase/xanthine dehydrogenase a/b hammerhead" evidence="1">
    <location>
        <begin position="212"/>
        <end position="290"/>
    </location>
</feature>
<dbReference type="PANTHER" id="PTHR47495">
    <property type="entry name" value="ALDEHYDE DEHYDROGENASE"/>
    <property type="match status" value="1"/>
</dbReference>
<sequence>MDTQTRQSTGRRAFLKTSLGTAGGLVLSFYLPSAGAAEKMAPAAVFAPNAYLRIAAGGAVTVVCPFVEMGQGAYTAIPMLLAEELEVDLAKVRVEHAPADEKLYGHPLFGAQLTGASASVRGAWEPMRKAGAAARIMLVSAAASTWGVEPSSCAAAQGVVTHQASGRKLSYGELAAKAAGMPVPKDVPLKPAASFRLVGTAAKRLDVPSKTNGTAKFGIDAQVPGMKVAAVAACPVFGGKLASVDDSKARAVKGVRQVVKLDNAVAVIADHTGAARKGLAALAITWDEGPNAKFSGAEWERQLEAAMKGKGQMALNEGAYAKLVEGGARQVEATYVMPFLAHATMEPMNCTVQVRKDGVDVWTGTQAAGRAQAFVAKALNVDPATVRINNFLLGGGFGRRLEVDYIVQAALIARQVAYPVKVIWSREEDMQHDLYRPLYRDELAMALDAQGKPVGFRHRFAGSAIEARYAPMWMKDGIDTDAIDAAASPYDFAHKVVEFHPVETAVPTGFWRGVGPTHNTFVIEGFMDELAVAAKADPLAYRRAVLSKEPRALAVLELAAQKAGWGKTMAPGSGMGMALAVAWGSYAACVIEVAVDPAGQVSLKRVVAAIDCGQAVHTDGVIAQIESGSVYGLTAALYGKLTLENGRVAQSNFHDYPVLRMNEVPPIEAHLVKSGEAPGGVGEIGCAMVAPALVNAVFAATGKRLRRLPVEAEQLKQA</sequence>
<dbReference type="Gene3D" id="3.30.365.10">
    <property type="entry name" value="Aldehyde oxidase/xanthine dehydrogenase, molybdopterin binding domain"/>
    <property type="match status" value="4"/>
</dbReference>
<dbReference type="InterPro" id="IPR008274">
    <property type="entry name" value="AldOxase/xan_DH_MoCoBD1"/>
</dbReference>
<dbReference type="InterPro" id="IPR012368">
    <property type="entry name" value="OxRdtase_Mopterin-bd_su_IorB"/>
</dbReference>
<reference evidence="2 3" key="1">
    <citation type="submission" date="2019-12" db="EMBL/GenBank/DDBJ databases">
        <title>Novel species isolated from a subtropical stream in China.</title>
        <authorList>
            <person name="Lu H."/>
        </authorList>
    </citation>
    <scope>NUCLEOTIDE SEQUENCE [LARGE SCALE GENOMIC DNA]</scope>
    <source>
        <strain evidence="2 3">FT127W</strain>
    </source>
</reference>
<dbReference type="InterPro" id="IPR052516">
    <property type="entry name" value="N-heterocyclic_Hydroxylase"/>
</dbReference>
<evidence type="ECO:0000313" key="3">
    <source>
        <dbReference type="Proteomes" id="UP000450676"/>
    </source>
</evidence>
<dbReference type="InterPro" id="IPR037165">
    <property type="entry name" value="AldOxase/xan_DH_Mopterin-bd_sf"/>
</dbReference>
<dbReference type="Pfam" id="PF20256">
    <property type="entry name" value="MoCoBD_2"/>
    <property type="match status" value="2"/>
</dbReference>
<accession>A0A7X4HAQ6</accession>
<organism evidence="2 3">
    <name type="scientific">Pseudoduganella aquatica</name>
    <dbReference type="NCBI Taxonomy" id="2660641"/>
    <lineage>
        <taxon>Bacteria</taxon>
        <taxon>Pseudomonadati</taxon>
        <taxon>Pseudomonadota</taxon>
        <taxon>Betaproteobacteria</taxon>
        <taxon>Burkholderiales</taxon>
        <taxon>Oxalobacteraceae</taxon>
        <taxon>Telluria group</taxon>
        <taxon>Pseudoduganella</taxon>
    </lineage>
</organism>
<dbReference type="PIRSF" id="PIRSF036389">
    <property type="entry name" value="IOR_B"/>
    <property type="match status" value="1"/>
</dbReference>
<dbReference type="SMART" id="SM01008">
    <property type="entry name" value="Ald_Xan_dh_C"/>
    <property type="match status" value="1"/>
</dbReference>
<dbReference type="EMBL" id="WWCU01000004">
    <property type="protein sequence ID" value="MYN06815.1"/>
    <property type="molecule type" value="Genomic_DNA"/>
</dbReference>
<dbReference type="PANTHER" id="PTHR47495:SF2">
    <property type="entry name" value="ALDEHYDE DEHYDROGENASE"/>
    <property type="match status" value="1"/>
</dbReference>
<dbReference type="AlphaFoldDB" id="A0A7X4HAQ6"/>
<evidence type="ECO:0000313" key="2">
    <source>
        <dbReference type="EMBL" id="MYN06815.1"/>
    </source>
</evidence>
<dbReference type="InterPro" id="IPR000674">
    <property type="entry name" value="Ald_Oxase/Xan_DH_a/b"/>
</dbReference>
<protein>
    <submittedName>
        <fullName evidence="2">Molybdopterin-dependent oxidoreductase</fullName>
    </submittedName>
</protein>
<gene>
    <name evidence="2" type="ORF">GTP77_05640</name>
</gene>
<dbReference type="SUPFAM" id="SSF56003">
    <property type="entry name" value="Molybdenum cofactor-binding domain"/>
    <property type="match status" value="2"/>
</dbReference>
<dbReference type="GO" id="GO:0016491">
    <property type="term" value="F:oxidoreductase activity"/>
    <property type="evidence" value="ECO:0007669"/>
    <property type="project" value="InterPro"/>
</dbReference>
<proteinExistence type="predicted"/>